<gene>
    <name evidence="2" type="ORF">HMPREF0682_0635</name>
</gene>
<protein>
    <submittedName>
        <fullName evidence="2">Uncharacterized protein</fullName>
    </submittedName>
</protein>
<dbReference type="Proteomes" id="UP000017052">
    <property type="component" value="Unassembled WGS sequence"/>
</dbReference>
<reference evidence="2" key="1">
    <citation type="submission" date="2013-08" db="EMBL/GenBank/DDBJ databases">
        <authorList>
            <person name="Durkin A.S."/>
            <person name="Haft D.R."/>
            <person name="McCorrison J."/>
            <person name="Torralba M."/>
            <person name="Gillis M."/>
            <person name="Haft D.H."/>
            <person name="Methe B."/>
            <person name="Sutton G."/>
            <person name="Nelson K.E."/>
        </authorList>
    </citation>
    <scope>NUCLEOTIDE SEQUENCE [LARGE SCALE GENOMIC DNA]</scope>
    <source>
        <strain evidence="2">F0233</strain>
    </source>
</reference>
<sequence length="60" mass="6559">MRSEDRLSRLRRKLWTTPAVRSDGPDADRPSPGWPRLRTIMSEQSSDGTSPGTGPNAPGP</sequence>
<evidence type="ECO:0000313" key="2">
    <source>
        <dbReference type="EMBL" id="ERK54464.1"/>
    </source>
</evidence>
<evidence type="ECO:0000256" key="1">
    <source>
        <dbReference type="SAM" id="MobiDB-lite"/>
    </source>
</evidence>
<keyword evidence="3" id="KW-1185">Reference proteome</keyword>
<dbReference type="EMBL" id="ACVN02000215">
    <property type="protein sequence ID" value="ERK54464.1"/>
    <property type="molecule type" value="Genomic_DNA"/>
</dbReference>
<feature type="compositionally biased region" description="Polar residues" evidence="1">
    <location>
        <begin position="41"/>
        <end position="53"/>
    </location>
</feature>
<evidence type="ECO:0000313" key="3">
    <source>
        <dbReference type="Proteomes" id="UP000017052"/>
    </source>
</evidence>
<dbReference type="AlphaFoldDB" id="U2QE82"/>
<comment type="caution">
    <text evidence="2">The sequence shown here is derived from an EMBL/GenBank/DDBJ whole genome shotgun (WGS) entry which is preliminary data.</text>
</comment>
<feature type="non-terminal residue" evidence="2">
    <location>
        <position position="60"/>
    </location>
</feature>
<organism evidence="2 3">
    <name type="scientific">Propionibacterium acidifaciens F0233</name>
    <dbReference type="NCBI Taxonomy" id="553198"/>
    <lineage>
        <taxon>Bacteria</taxon>
        <taxon>Bacillati</taxon>
        <taxon>Actinomycetota</taxon>
        <taxon>Actinomycetes</taxon>
        <taxon>Propionibacteriales</taxon>
        <taxon>Propionibacteriaceae</taxon>
        <taxon>Propionibacterium</taxon>
    </lineage>
</organism>
<proteinExistence type="predicted"/>
<name>U2QE82_9ACTN</name>
<feature type="region of interest" description="Disordered" evidence="1">
    <location>
        <begin position="16"/>
        <end position="60"/>
    </location>
</feature>
<accession>U2QE82</accession>